<comment type="caution">
    <text evidence="2">The sequence shown here is derived from an EMBL/GenBank/DDBJ whole genome shotgun (WGS) entry which is preliminary data.</text>
</comment>
<protein>
    <submittedName>
        <fullName evidence="2">Uncharacterized protein</fullName>
    </submittedName>
</protein>
<accession>A0A228HL55</accession>
<evidence type="ECO:0000256" key="1">
    <source>
        <dbReference type="SAM" id="MobiDB-lite"/>
    </source>
</evidence>
<gene>
    <name evidence="2" type="ORF">CFB84_43340</name>
</gene>
<dbReference type="AlphaFoldDB" id="A0A228HL55"/>
<proteinExistence type="predicted"/>
<feature type="region of interest" description="Disordered" evidence="1">
    <location>
        <begin position="28"/>
        <end position="86"/>
    </location>
</feature>
<evidence type="ECO:0000313" key="3">
    <source>
        <dbReference type="Proteomes" id="UP000214600"/>
    </source>
</evidence>
<name>A0A228HL55_9BURK</name>
<organism evidence="2 3">
    <name type="scientific">Burkholderia aenigmatica</name>
    <dbReference type="NCBI Taxonomy" id="2015348"/>
    <lineage>
        <taxon>Bacteria</taxon>
        <taxon>Pseudomonadati</taxon>
        <taxon>Pseudomonadota</taxon>
        <taxon>Betaproteobacteria</taxon>
        <taxon>Burkholderiales</taxon>
        <taxon>Burkholderiaceae</taxon>
        <taxon>Burkholderia</taxon>
        <taxon>Burkholderia cepacia complex</taxon>
    </lineage>
</organism>
<evidence type="ECO:0000313" key="2">
    <source>
        <dbReference type="EMBL" id="OXI30933.1"/>
    </source>
</evidence>
<reference evidence="3" key="1">
    <citation type="submission" date="2017-06" db="EMBL/GenBank/DDBJ databases">
        <authorList>
            <person name="LiPuma J."/>
            <person name="Spilker T."/>
        </authorList>
    </citation>
    <scope>NUCLEOTIDE SEQUENCE [LARGE SCALE GENOMIC DNA]</scope>
    <source>
        <strain evidence="3">AU17325</strain>
    </source>
</reference>
<dbReference type="Proteomes" id="UP000214600">
    <property type="component" value="Unassembled WGS sequence"/>
</dbReference>
<reference evidence="2 3" key="2">
    <citation type="submission" date="2017-08" db="EMBL/GenBank/DDBJ databases">
        <title>WGS of novel Burkholderia cepaca complex species.</title>
        <authorList>
            <person name="Lipuma J."/>
            <person name="Spilker T."/>
        </authorList>
    </citation>
    <scope>NUCLEOTIDE SEQUENCE [LARGE SCALE GENOMIC DNA]</scope>
    <source>
        <strain evidence="2 3">AU17325</strain>
    </source>
</reference>
<sequence length="86" mass="9124">MRPFRPAARRKASSVGIGSAHSIACGRAQASGESGANRAITRPNDTAVLASPVPSPSRARTSPARPCRSGFRRIRLPPNESRMLSE</sequence>
<dbReference type="EMBL" id="NKFA01000050">
    <property type="protein sequence ID" value="OXI30933.1"/>
    <property type="molecule type" value="Genomic_DNA"/>
</dbReference>